<dbReference type="AlphaFoldDB" id="A0A7S2FDV8"/>
<protein>
    <submittedName>
        <fullName evidence="1">Uncharacterized protein</fullName>
    </submittedName>
</protein>
<gene>
    <name evidence="1" type="ORF">FPAR1323_LOCUS2401</name>
</gene>
<accession>A0A7S2FDV8</accession>
<sequence length="121" mass="13214">MAINRNAVVDGDCYQGMMLCNWYGHSQVYANVLQLVGSWGSDYDITANCDGNPIMDVSANVVLSDEESTYHEPDAKHIDDYVQVYNRVCAAAHLAEANATEFLESLNDSIVKLGGSSQQCS</sequence>
<reference evidence="1" key="1">
    <citation type="submission" date="2021-01" db="EMBL/GenBank/DDBJ databases">
        <authorList>
            <person name="Corre E."/>
            <person name="Pelletier E."/>
            <person name="Niang G."/>
            <person name="Scheremetjew M."/>
            <person name="Finn R."/>
            <person name="Kale V."/>
            <person name="Holt S."/>
            <person name="Cochrane G."/>
            <person name="Meng A."/>
            <person name="Brown T."/>
            <person name="Cohen L."/>
        </authorList>
    </citation>
    <scope>NUCLEOTIDE SEQUENCE</scope>
    <source>
        <strain evidence="1">RCC1693</strain>
    </source>
</reference>
<evidence type="ECO:0000313" key="1">
    <source>
        <dbReference type="EMBL" id="CAD9388522.1"/>
    </source>
</evidence>
<dbReference type="EMBL" id="HBGT01004344">
    <property type="protein sequence ID" value="CAD9388522.1"/>
    <property type="molecule type" value="Transcribed_RNA"/>
</dbReference>
<organism evidence="1">
    <name type="scientific">Florenciella parvula</name>
    <dbReference type="NCBI Taxonomy" id="236787"/>
    <lineage>
        <taxon>Eukaryota</taxon>
        <taxon>Sar</taxon>
        <taxon>Stramenopiles</taxon>
        <taxon>Ochrophyta</taxon>
        <taxon>Dictyochophyceae</taxon>
        <taxon>Florenciellales</taxon>
        <taxon>Florenciella</taxon>
    </lineage>
</organism>
<name>A0A7S2FDV8_9STRA</name>
<proteinExistence type="predicted"/>